<reference evidence="1 2" key="1">
    <citation type="submission" date="2016-10" db="EMBL/GenBank/DDBJ databases">
        <authorList>
            <person name="de Groot N.N."/>
        </authorList>
    </citation>
    <scope>NUCLEOTIDE SEQUENCE [LARGE SCALE GENOMIC DNA]</scope>
    <source>
        <strain evidence="1 2">ATCC 43154</strain>
    </source>
</reference>
<dbReference type="Pfam" id="PF11162">
    <property type="entry name" value="DUF2946"/>
    <property type="match status" value="1"/>
</dbReference>
<sequence>MEICTVDGMKFVKLGDEGAQSLPPLTKKSLQLEHCPYCSVHAGSPGILPSWNLLLPQAVSCATMPSLFYQSPRPLAVWAAAQSRAPPSLL</sequence>
<protein>
    <submittedName>
        <fullName evidence="1">Uncharacterized protein</fullName>
    </submittedName>
</protein>
<gene>
    <name evidence="1" type="ORF">SAMN02982985_01924</name>
</gene>
<name>A0A1I4LF27_9BURK</name>
<dbReference type="InterPro" id="IPR021333">
    <property type="entry name" value="DUF2946"/>
</dbReference>
<dbReference type="AlphaFoldDB" id="A0A1I4LF27"/>
<organism evidence="1 2">
    <name type="scientific">Rugamonas rubra</name>
    <dbReference type="NCBI Taxonomy" id="758825"/>
    <lineage>
        <taxon>Bacteria</taxon>
        <taxon>Pseudomonadati</taxon>
        <taxon>Pseudomonadota</taxon>
        <taxon>Betaproteobacteria</taxon>
        <taxon>Burkholderiales</taxon>
        <taxon>Oxalobacteraceae</taxon>
        <taxon>Telluria group</taxon>
        <taxon>Rugamonas</taxon>
    </lineage>
</organism>
<evidence type="ECO:0000313" key="1">
    <source>
        <dbReference type="EMBL" id="SFL89688.1"/>
    </source>
</evidence>
<accession>A0A1I4LF27</accession>
<proteinExistence type="predicted"/>
<dbReference type="Proteomes" id="UP000199470">
    <property type="component" value="Unassembled WGS sequence"/>
</dbReference>
<keyword evidence="2" id="KW-1185">Reference proteome</keyword>
<dbReference type="EMBL" id="FOTW01000009">
    <property type="protein sequence ID" value="SFL89688.1"/>
    <property type="molecule type" value="Genomic_DNA"/>
</dbReference>
<evidence type="ECO:0000313" key="2">
    <source>
        <dbReference type="Proteomes" id="UP000199470"/>
    </source>
</evidence>